<dbReference type="Pfam" id="PF00769">
    <property type="entry name" value="ERM_C"/>
    <property type="match status" value="1"/>
</dbReference>
<comment type="caution">
    <text evidence="3">The sequence shown here is derived from an EMBL/GenBank/DDBJ whole genome shotgun (WGS) entry which is preliminary data.</text>
</comment>
<keyword evidence="1" id="KW-0175">Coiled coil</keyword>
<keyword evidence="4" id="KW-1185">Reference proteome</keyword>
<dbReference type="InterPro" id="IPR008954">
    <property type="entry name" value="Moesin_tail_sf"/>
</dbReference>
<sequence length="172" mass="20165">MLRQDVDTEYKRLSLEIERERMDYLEKSKRLENQLNELKLEIQALKQEDRQVNPPCLWNNSLRSKYNWHESDPFLMQTYQREPASPYCISPVGTIRSCIDPDRVAYSAPVRMVHTLPGNINGKEYQQNARKHRILCDIDEVATSRFILCSMHEPEVDVTIKAYSAEPRPDAP</sequence>
<dbReference type="Gene3D" id="6.10.360.10">
    <property type="match status" value="1"/>
</dbReference>
<feature type="coiled-coil region" evidence="1">
    <location>
        <begin position="14"/>
        <end position="51"/>
    </location>
</feature>
<feature type="domain" description="Ezrin/radixin/moesin C-terminal" evidence="2">
    <location>
        <begin position="15"/>
        <end position="53"/>
    </location>
</feature>
<dbReference type="EMBL" id="CAUEEQ010030998">
    <property type="protein sequence ID" value="CAJ0950065.1"/>
    <property type="molecule type" value="Genomic_DNA"/>
</dbReference>
<evidence type="ECO:0000313" key="4">
    <source>
        <dbReference type="Proteomes" id="UP001176940"/>
    </source>
</evidence>
<dbReference type="Proteomes" id="UP001176940">
    <property type="component" value="Unassembled WGS sequence"/>
</dbReference>
<dbReference type="SUPFAM" id="SSF48678">
    <property type="entry name" value="Moesin tail domain"/>
    <property type="match status" value="1"/>
</dbReference>
<gene>
    <name evidence="3" type="ORF">RIMI_LOCUS12849703</name>
</gene>
<evidence type="ECO:0000256" key="1">
    <source>
        <dbReference type="SAM" id="Coils"/>
    </source>
</evidence>
<protein>
    <recommendedName>
        <fullName evidence="2">Ezrin/radixin/moesin C-terminal domain-containing protein</fullName>
    </recommendedName>
</protein>
<dbReference type="InterPro" id="IPR011259">
    <property type="entry name" value="ERM_C_dom"/>
</dbReference>
<evidence type="ECO:0000313" key="3">
    <source>
        <dbReference type="EMBL" id="CAJ0950065.1"/>
    </source>
</evidence>
<name>A0ABN9LVG5_9NEOB</name>
<reference evidence="3" key="1">
    <citation type="submission" date="2023-07" db="EMBL/GenBank/DDBJ databases">
        <authorList>
            <person name="Stuckert A."/>
        </authorList>
    </citation>
    <scope>NUCLEOTIDE SEQUENCE</scope>
</reference>
<proteinExistence type="predicted"/>
<accession>A0ABN9LVG5</accession>
<organism evidence="3 4">
    <name type="scientific">Ranitomeya imitator</name>
    <name type="common">mimic poison frog</name>
    <dbReference type="NCBI Taxonomy" id="111125"/>
    <lineage>
        <taxon>Eukaryota</taxon>
        <taxon>Metazoa</taxon>
        <taxon>Chordata</taxon>
        <taxon>Craniata</taxon>
        <taxon>Vertebrata</taxon>
        <taxon>Euteleostomi</taxon>
        <taxon>Amphibia</taxon>
        <taxon>Batrachia</taxon>
        <taxon>Anura</taxon>
        <taxon>Neobatrachia</taxon>
        <taxon>Hyloidea</taxon>
        <taxon>Dendrobatidae</taxon>
        <taxon>Dendrobatinae</taxon>
        <taxon>Ranitomeya</taxon>
    </lineage>
</organism>
<evidence type="ECO:0000259" key="2">
    <source>
        <dbReference type="Pfam" id="PF00769"/>
    </source>
</evidence>